<dbReference type="Proteomes" id="UP001060104">
    <property type="component" value="Chromosome"/>
</dbReference>
<dbReference type="RefSeq" id="WP_258902483.1">
    <property type="nucleotide sequence ID" value="NZ_CP103141.1"/>
</dbReference>
<evidence type="ECO:0000313" key="2">
    <source>
        <dbReference type="Proteomes" id="UP001060104"/>
    </source>
</evidence>
<reference evidence="1" key="1">
    <citation type="submission" date="2022-08" db="EMBL/GenBank/DDBJ databases">
        <title>Genome Sequencing of Bacteroides fragilis Group Isolates with Nanopore Technology.</title>
        <authorList>
            <person name="Tisza M.J."/>
            <person name="Smith D."/>
            <person name="Dekker J.P."/>
        </authorList>
    </citation>
    <scope>NUCLEOTIDE SEQUENCE</scope>
    <source>
        <strain evidence="1">BFG-527</strain>
    </source>
</reference>
<gene>
    <name evidence="1" type="ORF">NXY30_14890</name>
</gene>
<sequence length="92" mass="9941">MDAVALSGVNIGGPKCNDGITLADGTRLIYYDIAALNKYDLGVIGFKTFQIKVADIPEANVTSDTYNVYWVRTFKSVAEMENFAEAEVAAGK</sequence>
<proteinExistence type="predicted"/>
<name>A0ABY5T585_9BACE</name>
<evidence type="ECO:0000313" key="1">
    <source>
        <dbReference type="EMBL" id="UVQ72362.1"/>
    </source>
</evidence>
<organism evidence="1 2">
    <name type="scientific">Bacteroides faecis</name>
    <dbReference type="NCBI Taxonomy" id="674529"/>
    <lineage>
        <taxon>Bacteria</taxon>
        <taxon>Pseudomonadati</taxon>
        <taxon>Bacteroidota</taxon>
        <taxon>Bacteroidia</taxon>
        <taxon>Bacteroidales</taxon>
        <taxon>Bacteroidaceae</taxon>
        <taxon>Bacteroides</taxon>
    </lineage>
</organism>
<protein>
    <submittedName>
        <fullName evidence="1">DUF4979 domain-containing protein</fullName>
    </submittedName>
</protein>
<dbReference type="EMBL" id="CP103141">
    <property type="protein sequence ID" value="UVQ72362.1"/>
    <property type="molecule type" value="Genomic_DNA"/>
</dbReference>
<accession>A0ABY5T585</accession>
<keyword evidence="2" id="KW-1185">Reference proteome</keyword>